<evidence type="ECO:0000313" key="3">
    <source>
        <dbReference type="Proteomes" id="UP000184758"/>
    </source>
</evidence>
<protein>
    <submittedName>
        <fullName evidence="2">Conserved protein containing a Zn-ribbon-like motif, possibly RNA-binding</fullName>
    </submittedName>
</protein>
<dbReference type="Gene3D" id="1.10.3300.10">
    <property type="entry name" value="Jann2411-like domain"/>
    <property type="match status" value="1"/>
</dbReference>
<organism evidence="2 3">
    <name type="scientific">Carnobacterium alterfunditum</name>
    <dbReference type="NCBI Taxonomy" id="28230"/>
    <lineage>
        <taxon>Bacteria</taxon>
        <taxon>Bacillati</taxon>
        <taxon>Bacillota</taxon>
        <taxon>Bacilli</taxon>
        <taxon>Lactobacillales</taxon>
        <taxon>Carnobacteriaceae</taxon>
        <taxon>Carnobacterium</taxon>
    </lineage>
</organism>
<dbReference type="STRING" id="28230.SAMN05878443_0254"/>
<dbReference type="PANTHER" id="PTHR35525:SF3">
    <property type="entry name" value="BLL6575 PROTEIN"/>
    <property type="match status" value="1"/>
</dbReference>
<dbReference type="OrthoDB" id="123307at2"/>
<dbReference type="SUPFAM" id="SSF160904">
    <property type="entry name" value="Jann2411-like"/>
    <property type="match status" value="1"/>
</dbReference>
<accession>A0A1N6EX41</accession>
<keyword evidence="3" id="KW-1185">Reference proteome</keyword>
<dbReference type="InterPro" id="IPR021005">
    <property type="entry name" value="Znf_CGNR"/>
</dbReference>
<dbReference type="Pfam" id="PF11706">
    <property type="entry name" value="zf-CGNR"/>
    <property type="match status" value="1"/>
</dbReference>
<name>A0A1N6EX41_9LACT</name>
<dbReference type="InterPro" id="IPR023286">
    <property type="entry name" value="ABATE_dom_sf"/>
</dbReference>
<dbReference type="AlphaFoldDB" id="A0A1N6EX41"/>
<dbReference type="InterPro" id="IPR010852">
    <property type="entry name" value="ABATE"/>
</dbReference>
<sequence>MIKKLEARYSYLSDYLFINLLNTINGRNNIFTDFLEEEGLMDEWLSLMKERSLLNSEQVAKINESPIDIKKIQLFREQCRAFFLEPETKSIFLENLASNTEKAPLFFDKAFRPTPSKGGTDGLISLIAYDMLTAHHNGLFPKIKKCKSDTCYALFVDTSGRRKWCSMEVCGNRTKVRKYYAKKSEEHT</sequence>
<evidence type="ECO:0000313" key="2">
    <source>
        <dbReference type="EMBL" id="SIN87556.1"/>
    </source>
</evidence>
<dbReference type="Proteomes" id="UP000184758">
    <property type="component" value="Unassembled WGS sequence"/>
</dbReference>
<proteinExistence type="predicted"/>
<reference evidence="3" key="1">
    <citation type="submission" date="2016-11" db="EMBL/GenBank/DDBJ databases">
        <authorList>
            <person name="Varghese N."/>
            <person name="Submissions S."/>
        </authorList>
    </citation>
    <scope>NUCLEOTIDE SEQUENCE [LARGE SCALE GENOMIC DNA]</scope>
    <source>
        <strain evidence="3">313</strain>
    </source>
</reference>
<dbReference type="EMBL" id="FSRN01000001">
    <property type="protein sequence ID" value="SIN87556.1"/>
    <property type="molecule type" value="Genomic_DNA"/>
</dbReference>
<dbReference type="PANTHER" id="PTHR35525">
    <property type="entry name" value="BLL6575 PROTEIN"/>
    <property type="match status" value="1"/>
</dbReference>
<gene>
    <name evidence="2" type="ORF">SAMN05878443_0254</name>
</gene>
<feature type="domain" description="Zinc finger CGNR" evidence="1">
    <location>
        <begin position="143"/>
        <end position="183"/>
    </location>
</feature>
<evidence type="ECO:0000259" key="1">
    <source>
        <dbReference type="Pfam" id="PF11706"/>
    </source>
</evidence>
<dbReference type="RefSeq" id="WP_034546768.1">
    <property type="nucleotide sequence ID" value="NZ_FSRN01000001.1"/>
</dbReference>
<dbReference type="eggNOG" id="COG5516">
    <property type="taxonomic scope" value="Bacteria"/>
</dbReference>